<reference evidence="1 2" key="1">
    <citation type="submission" date="2024-01" db="EMBL/GenBank/DDBJ databases">
        <title>The genomes of 5 underutilized Papilionoideae crops provide insights into root nodulation and disease resistanc.</title>
        <authorList>
            <person name="Jiang F."/>
        </authorList>
    </citation>
    <scope>NUCLEOTIDE SEQUENCE [LARGE SCALE GENOMIC DNA]</scope>
    <source>
        <strain evidence="1">LVBAO_FW01</strain>
        <tissue evidence="1">Leaves</tissue>
    </source>
</reference>
<organism evidence="1 2">
    <name type="scientific">Canavalia gladiata</name>
    <name type="common">Sword bean</name>
    <name type="synonym">Dolichos gladiatus</name>
    <dbReference type="NCBI Taxonomy" id="3824"/>
    <lineage>
        <taxon>Eukaryota</taxon>
        <taxon>Viridiplantae</taxon>
        <taxon>Streptophyta</taxon>
        <taxon>Embryophyta</taxon>
        <taxon>Tracheophyta</taxon>
        <taxon>Spermatophyta</taxon>
        <taxon>Magnoliopsida</taxon>
        <taxon>eudicotyledons</taxon>
        <taxon>Gunneridae</taxon>
        <taxon>Pentapetalae</taxon>
        <taxon>rosids</taxon>
        <taxon>fabids</taxon>
        <taxon>Fabales</taxon>
        <taxon>Fabaceae</taxon>
        <taxon>Papilionoideae</taxon>
        <taxon>50 kb inversion clade</taxon>
        <taxon>NPAAA clade</taxon>
        <taxon>indigoferoid/millettioid clade</taxon>
        <taxon>Phaseoleae</taxon>
        <taxon>Canavalia</taxon>
    </lineage>
</organism>
<evidence type="ECO:0000313" key="1">
    <source>
        <dbReference type="EMBL" id="KAK7361108.1"/>
    </source>
</evidence>
<protein>
    <submittedName>
        <fullName evidence="1">Uncharacterized protein</fullName>
    </submittedName>
</protein>
<sequence>MVYWCLYENGINGFASGQFREEGALVKTRDDHPSTPACSVFGFKYHLRKWFMAWCKSKHMQLDPSS</sequence>
<accession>A0AAN9MZ67</accession>
<proteinExistence type="predicted"/>
<dbReference type="AlphaFoldDB" id="A0AAN9MZ67"/>
<dbReference type="EMBL" id="JAYMYQ010000001">
    <property type="protein sequence ID" value="KAK7361108.1"/>
    <property type="molecule type" value="Genomic_DNA"/>
</dbReference>
<name>A0AAN9MZ67_CANGL</name>
<gene>
    <name evidence="1" type="ORF">VNO77_03144</name>
</gene>
<keyword evidence="2" id="KW-1185">Reference proteome</keyword>
<dbReference type="Proteomes" id="UP001367508">
    <property type="component" value="Unassembled WGS sequence"/>
</dbReference>
<comment type="caution">
    <text evidence="1">The sequence shown here is derived from an EMBL/GenBank/DDBJ whole genome shotgun (WGS) entry which is preliminary data.</text>
</comment>
<evidence type="ECO:0000313" key="2">
    <source>
        <dbReference type="Proteomes" id="UP001367508"/>
    </source>
</evidence>